<proteinExistence type="predicted"/>
<evidence type="ECO:0000313" key="2">
    <source>
        <dbReference type="Proteomes" id="UP001199424"/>
    </source>
</evidence>
<dbReference type="RefSeq" id="WP_308449876.1">
    <property type="nucleotide sequence ID" value="NZ_JAJEQC010000014.1"/>
</dbReference>
<name>A0AAE3ANR5_9FIRM</name>
<protein>
    <submittedName>
        <fullName evidence="1">Uncharacterized protein</fullName>
    </submittedName>
</protein>
<dbReference type="Proteomes" id="UP001199424">
    <property type="component" value="Unassembled WGS sequence"/>
</dbReference>
<dbReference type="EMBL" id="JAJEQC010000014">
    <property type="protein sequence ID" value="MCC2137721.1"/>
    <property type="molecule type" value="Genomic_DNA"/>
</dbReference>
<comment type="caution">
    <text evidence="1">The sequence shown here is derived from an EMBL/GenBank/DDBJ whole genome shotgun (WGS) entry which is preliminary data.</text>
</comment>
<evidence type="ECO:0000313" key="1">
    <source>
        <dbReference type="EMBL" id="MCC2137721.1"/>
    </source>
</evidence>
<dbReference type="AlphaFoldDB" id="A0AAE3ANR5"/>
<sequence length="75" mass="8690">MSDWKKYMEQSDAYAASLCKKSHKVYDVDPYVMVFEDEDVPGIFHIYYDAHSKGASAWMHLIVGHATIVYTNDRI</sequence>
<accession>A0AAE3ANR5</accession>
<organism evidence="1 2">
    <name type="scientific">Hominenteromicrobium mulieris</name>
    <dbReference type="NCBI Taxonomy" id="2885357"/>
    <lineage>
        <taxon>Bacteria</taxon>
        <taxon>Bacillati</taxon>
        <taxon>Bacillota</taxon>
        <taxon>Clostridia</taxon>
        <taxon>Eubacteriales</taxon>
        <taxon>Oscillospiraceae</taxon>
        <taxon>Hominenteromicrobium</taxon>
    </lineage>
</organism>
<reference evidence="1" key="1">
    <citation type="submission" date="2021-10" db="EMBL/GenBank/DDBJ databases">
        <title>Anaerobic single-cell dispensing facilitates the cultivation of human gut bacteria.</title>
        <authorList>
            <person name="Afrizal A."/>
        </authorList>
    </citation>
    <scope>NUCLEOTIDE SEQUENCE</scope>
    <source>
        <strain evidence="1">CLA-AA-H250</strain>
    </source>
</reference>
<keyword evidence="2" id="KW-1185">Reference proteome</keyword>
<gene>
    <name evidence="1" type="ORF">LKD31_11965</name>
</gene>